<dbReference type="PRINTS" id="PR00032">
    <property type="entry name" value="HTHARAC"/>
</dbReference>
<dbReference type="InterPro" id="IPR018060">
    <property type="entry name" value="HTH_AraC"/>
</dbReference>
<feature type="domain" description="HTH araC/xylS-type" evidence="4">
    <location>
        <begin position="6"/>
        <end position="104"/>
    </location>
</feature>
<evidence type="ECO:0000259" key="4">
    <source>
        <dbReference type="PROSITE" id="PS01124"/>
    </source>
</evidence>
<dbReference type="SMART" id="SM00342">
    <property type="entry name" value="HTH_ARAC"/>
    <property type="match status" value="1"/>
</dbReference>
<dbReference type="Pfam" id="PF12833">
    <property type="entry name" value="HTH_18"/>
    <property type="match status" value="1"/>
</dbReference>
<dbReference type="InterPro" id="IPR020449">
    <property type="entry name" value="Tscrpt_reg_AraC-type_HTH"/>
</dbReference>
<dbReference type="EMBL" id="PVUE01000033">
    <property type="protein sequence ID" value="PRZ29506.1"/>
    <property type="molecule type" value="Genomic_DNA"/>
</dbReference>
<protein>
    <submittedName>
        <fullName evidence="5">AraC-like DNA-binding protein</fullName>
    </submittedName>
</protein>
<dbReference type="PROSITE" id="PS01124">
    <property type="entry name" value="HTH_ARAC_FAMILY_2"/>
    <property type="match status" value="1"/>
</dbReference>
<dbReference type="GO" id="GO:0003700">
    <property type="term" value="F:DNA-binding transcription factor activity"/>
    <property type="evidence" value="ECO:0007669"/>
    <property type="project" value="InterPro"/>
</dbReference>
<dbReference type="GO" id="GO:0043565">
    <property type="term" value="F:sequence-specific DNA binding"/>
    <property type="evidence" value="ECO:0007669"/>
    <property type="project" value="InterPro"/>
</dbReference>
<dbReference type="Gene3D" id="1.10.10.60">
    <property type="entry name" value="Homeodomain-like"/>
    <property type="match status" value="2"/>
</dbReference>
<keyword evidence="3" id="KW-0804">Transcription</keyword>
<keyword evidence="2 5" id="KW-0238">DNA-binding</keyword>
<evidence type="ECO:0000256" key="3">
    <source>
        <dbReference type="ARBA" id="ARBA00023163"/>
    </source>
</evidence>
<reference evidence="5 6" key="1">
    <citation type="submission" date="2018-03" db="EMBL/GenBank/DDBJ databases">
        <title>Genomic Encyclopedia of Archaeal and Bacterial Type Strains, Phase II (KMG-II): from individual species to whole genera.</title>
        <authorList>
            <person name="Goeker M."/>
        </authorList>
    </citation>
    <scope>NUCLEOTIDE SEQUENCE [LARGE SCALE GENOMIC DNA]</scope>
    <source>
        <strain evidence="5 6">DSM 100065</strain>
    </source>
</reference>
<dbReference type="OrthoDB" id="9816011at2"/>
<organism evidence="5 6">
    <name type="scientific">Antricoccus suffuscus</name>
    <dbReference type="NCBI Taxonomy" id="1629062"/>
    <lineage>
        <taxon>Bacteria</taxon>
        <taxon>Bacillati</taxon>
        <taxon>Actinomycetota</taxon>
        <taxon>Actinomycetes</taxon>
        <taxon>Geodermatophilales</taxon>
        <taxon>Antricoccaceae</taxon>
        <taxon>Antricoccus</taxon>
    </lineage>
</organism>
<comment type="caution">
    <text evidence="5">The sequence shown here is derived from an EMBL/GenBank/DDBJ whole genome shotgun (WGS) entry which is preliminary data.</text>
</comment>
<dbReference type="SUPFAM" id="SSF46689">
    <property type="entry name" value="Homeodomain-like"/>
    <property type="match status" value="2"/>
</dbReference>
<name>A0A2T0YZH7_9ACTN</name>
<proteinExistence type="predicted"/>
<dbReference type="RefSeq" id="WP_106351161.1">
    <property type="nucleotide sequence ID" value="NZ_PVUE01000033.1"/>
</dbReference>
<sequence>MRNVAVEAARFLAMHADQQITLHDVADHVSYSPFHLARSFERVIGVPPGHYLASQRFQRAKQILLTCDDSVLDVCYAVGFNSVGTFTSRFRSAVGVTPTQFRRLPDQIGSPVRPIRIIGPAGRGAVVSGAIRMSSAAVALAGARPSIYVGLFARRDPRGVPVAGALLTGTTDYVLTGVPSGTFWVLASALSTHADSHAQLVPKQTVSGGAPQPIHAGPDNLAHRRDLFLDIAADWAAPVLVALPALATAGAQDRRRQA</sequence>
<keyword evidence="1" id="KW-0805">Transcription regulation</keyword>
<dbReference type="AlphaFoldDB" id="A0A2T0YZH7"/>
<dbReference type="Proteomes" id="UP000237752">
    <property type="component" value="Unassembled WGS sequence"/>
</dbReference>
<gene>
    <name evidence="5" type="ORF">CLV47_13315</name>
</gene>
<evidence type="ECO:0000313" key="6">
    <source>
        <dbReference type="Proteomes" id="UP000237752"/>
    </source>
</evidence>
<dbReference type="InterPro" id="IPR009057">
    <property type="entry name" value="Homeodomain-like_sf"/>
</dbReference>
<dbReference type="InterPro" id="IPR050204">
    <property type="entry name" value="AraC_XylS_family_regulators"/>
</dbReference>
<evidence type="ECO:0000256" key="1">
    <source>
        <dbReference type="ARBA" id="ARBA00023015"/>
    </source>
</evidence>
<accession>A0A2T0YZH7</accession>
<evidence type="ECO:0000313" key="5">
    <source>
        <dbReference type="EMBL" id="PRZ29506.1"/>
    </source>
</evidence>
<evidence type="ECO:0000256" key="2">
    <source>
        <dbReference type="ARBA" id="ARBA00023125"/>
    </source>
</evidence>
<keyword evidence="6" id="KW-1185">Reference proteome</keyword>
<dbReference type="PANTHER" id="PTHR46796">
    <property type="entry name" value="HTH-TYPE TRANSCRIPTIONAL ACTIVATOR RHAS-RELATED"/>
    <property type="match status" value="1"/>
</dbReference>